<evidence type="ECO:0000313" key="12">
    <source>
        <dbReference type="EMBL" id="PUE02170.1"/>
    </source>
</evidence>
<name>A0A6N4DQ60_9GAMM</name>
<evidence type="ECO:0000256" key="8">
    <source>
        <dbReference type="ARBA" id="ARBA00023239"/>
    </source>
</evidence>
<dbReference type="InterPro" id="IPR020555">
    <property type="entry name" value="MECDP_synthase_CS"/>
</dbReference>
<dbReference type="EMBL" id="PQCO01000185">
    <property type="protein sequence ID" value="PUE02170.1"/>
    <property type="molecule type" value="Genomic_DNA"/>
</dbReference>
<dbReference type="SUPFAM" id="SSF69765">
    <property type="entry name" value="IpsF-like"/>
    <property type="match status" value="1"/>
</dbReference>
<evidence type="ECO:0000256" key="7">
    <source>
        <dbReference type="ARBA" id="ARBA00023229"/>
    </source>
</evidence>
<dbReference type="FunFam" id="3.30.1330.50:FF:000001">
    <property type="entry name" value="2-C-methyl-D-erythritol 2,4-cyclodiphosphate synthase"/>
    <property type="match status" value="1"/>
</dbReference>
<keyword evidence="7 9" id="KW-0414">Isoprene biosynthesis</keyword>
<accession>A0A6N4DQ60</accession>
<gene>
    <name evidence="9" type="primary">ispF</name>
    <name evidence="12" type="ORF">C3L24_06585</name>
</gene>
<feature type="binding site" evidence="9">
    <location>
        <begin position="132"/>
        <end position="135"/>
    </location>
    <ligand>
        <name>4-CDP-2-C-methyl-D-erythritol 2-phosphate</name>
        <dbReference type="ChEBI" id="CHEBI:57919"/>
    </ligand>
</feature>
<evidence type="ECO:0000256" key="5">
    <source>
        <dbReference type="ARBA" id="ARBA00012579"/>
    </source>
</evidence>
<evidence type="ECO:0000256" key="2">
    <source>
        <dbReference type="ARBA" id="ARBA00004709"/>
    </source>
</evidence>
<organism evidence="12 13">
    <name type="scientific">Candidatus Sedimenticola endophacoides</name>
    <dbReference type="NCBI Taxonomy" id="2548426"/>
    <lineage>
        <taxon>Bacteria</taxon>
        <taxon>Pseudomonadati</taxon>
        <taxon>Pseudomonadota</taxon>
        <taxon>Gammaproteobacteria</taxon>
        <taxon>Chromatiales</taxon>
        <taxon>Sedimenticolaceae</taxon>
        <taxon>Sedimenticola</taxon>
    </lineage>
</organism>
<evidence type="ECO:0000256" key="4">
    <source>
        <dbReference type="ARBA" id="ARBA00011233"/>
    </source>
</evidence>
<dbReference type="InterPro" id="IPR003526">
    <property type="entry name" value="MECDP_synthase"/>
</dbReference>
<feature type="binding site" evidence="9">
    <location>
        <begin position="34"/>
        <end position="35"/>
    </location>
    <ligand>
        <name>4-CDP-2-C-methyl-D-erythritol 2-phosphate</name>
        <dbReference type="ChEBI" id="CHEBI:57919"/>
    </ligand>
</feature>
<feature type="site" description="Transition state stabilizer" evidence="9">
    <location>
        <position position="133"/>
    </location>
</feature>
<dbReference type="GO" id="GO:0019288">
    <property type="term" value="P:isopentenyl diphosphate biosynthetic process, methylerythritol 4-phosphate pathway"/>
    <property type="evidence" value="ECO:0007669"/>
    <property type="project" value="UniProtKB-UniRule"/>
</dbReference>
<feature type="binding site" evidence="9">
    <location>
        <begin position="8"/>
        <end position="10"/>
    </location>
    <ligand>
        <name>4-CDP-2-C-methyl-D-erythritol 2-phosphate</name>
        <dbReference type="ChEBI" id="CHEBI:57919"/>
    </ligand>
</feature>
<comment type="caution">
    <text evidence="12">The sequence shown here is derived from an EMBL/GenBank/DDBJ whole genome shotgun (WGS) entry which is preliminary data.</text>
</comment>
<feature type="binding site" evidence="9">
    <location>
        <position position="139"/>
    </location>
    <ligand>
        <name>4-CDP-2-C-methyl-D-erythritol 2-phosphate</name>
        <dbReference type="ChEBI" id="CHEBI:57919"/>
    </ligand>
</feature>
<evidence type="ECO:0000256" key="6">
    <source>
        <dbReference type="ARBA" id="ARBA00022723"/>
    </source>
</evidence>
<dbReference type="HAMAP" id="MF_00107">
    <property type="entry name" value="IspF"/>
    <property type="match status" value="1"/>
</dbReference>
<evidence type="ECO:0000259" key="11">
    <source>
        <dbReference type="Pfam" id="PF02542"/>
    </source>
</evidence>
<feature type="binding site" evidence="9">
    <location>
        <position position="142"/>
    </location>
    <ligand>
        <name>4-CDP-2-C-methyl-D-erythritol 2-phosphate</name>
        <dbReference type="ChEBI" id="CHEBI:57919"/>
    </ligand>
</feature>
<dbReference type="GO" id="GO:0046872">
    <property type="term" value="F:metal ion binding"/>
    <property type="evidence" value="ECO:0007669"/>
    <property type="project" value="UniProtKB-KW"/>
</dbReference>
<reference evidence="12 13" key="1">
    <citation type="submission" date="2018-01" db="EMBL/GenBank/DDBJ databases">
        <title>Novel co-symbiosis in the lucinid bivalve Phacoides pectinatus.</title>
        <authorList>
            <person name="Lim S.J."/>
            <person name="Davis B.G."/>
            <person name="Gill D.E."/>
            <person name="Engel A.S."/>
            <person name="Anderson L.C."/>
            <person name="Campbell B.J."/>
        </authorList>
    </citation>
    <scope>NUCLEOTIDE SEQUENCE [LARGE SCALE GENOMIC DNA]</scope>
    <source>
        <strain evidence="12">N3_P5</strain>
    </source>
</reference>
<evidence type="ECO:0000256" key="3">
    <source>
        <dbReference type="ARBA" id="ARBA00008480"/>
    </source>
</evidence>
<feature type="binding site" evidence="9">
    <location>
        <position position="10"/>
    </location>
    <ligand>
        <name>a divalent metal cation</name>
        <dbReference type="ChEBI" id="CHEBI:60240"/>
    </ligand>
</feature>
<dbReference type="InterPro" id="IPR036571">
    <property type="entry name" value="MECDP_synthase_sf"/>
</dbReference>
<dbReference type="Proteomes" id="UP000250928">
    <property type="component" value="Unassembled WGS sequence"/>
</dbReference>
<comment type="pathway">
    <text evidence="2 9">Isoprenoid biosynthesis; isopentenyl diphosphate biosynthesis via DXP pathway; isopentenyl diphosphate from 1-deoxy-D-xylulose 5-phosphate: step 4/6.</text>
</comment>
<proteinExistence type="inferred from homology"/>
<dbReference type="CDD" id="cd00554">
    <property type="entry name" value="MECDP_synthase"/>
    <property type="match status" value="1"/>
</dbReference>
<feature type="binding site" evidence="9">
    <location>
        <position position="8"/>
    </location>
    <ligand>
        <name>a divalent metal cation</name>
        <dbReference type="ChEBI" id="CHEBI:60240"/>
    </ligand>
</feature>
<evidence type="ECO:0000256" key="10">
    <source>
        <dbReference type="RuleBase" id="RU004395"/>
    </source>
</evidence>
<comment type="cofactor">
    <cofactor evidence="9">
        <name>a divalent metal cation</name>
        <dbReference type="ChEBI" id="CHEBI:60240"/>
    </cofactor>
    <text evidence="9">Binds 1 divalent metal cation per subunit.</text>
</comment>
<feature type="binding site" evidence="9">
    <location>
        <begin position="56"/>
        <end position="58"/>
    </location>
    <ligand>
        <name>4-CDP-2-C-methyl-D-erythritol 2-phosphate</name>
        <dbReference type="ChEBI" id="CHEBI:57919"/>
    </ligand>
</feature>
<feature type="site" description="Transition state stabilizer" evidence="9">
    <location>
        <position position="34"/>
    </location>
</feature>
<evidence type="ECO:0000256" key="1">
    <source>
        <dbReference type="ARBA" id="ARBA00000200"/>
    </source>
</evidence>
<feature type="binding site" evidence="9">
    <location>
        <begin position="100"/>
        <end position="106"/>
    </location>
    <ligand>
        <name>4-CDP-2-C-methyl-D-erythritol 2-phosphate</name>
        <dbReference type="ChEBI" id="CHEBI:57919"/>
    </ligand>
</feature>
<keyword evidence="6 9" id="KW-0479">Metal-binding</keyword>
<dbReference type="Pfam" id="PF02542">
    <property type="entry name" value="YgbB"/>
    <property type="match status" value="1"/>
</dbReference>
<dbReference type="PANTHER" id="PTHR43181:SF1">
    <property type="entry name" value="2-C-METHYL-D-ERYTHRITOL 2,4-CYCLODIPHOSPHATE SYNTHASE, CHLOROPLASTIC"/>
    <property type="match status" value="1"/>
</dbReference>
<dbReference type="NCBIfam" id="TIGR00151">
    <property type="entry name" value="ispF"/>
    <property type="match status" value="1"/>
</dbReference>
<evidence type="ECO:0000256" key="9">
    <source>
        <dbReference type="HAMAP-Rule" id="MF_00107"/>
    </source>
</evidence>
<dbReference type="EC" id="4.6.1.12" evidence="5 9"/>
<comment type="similarity">
    <text evidence="3 9 10">Belongs to the IspF family.</text>
</comment>
<comment type="catalytic activity">
    <reaction evidence="1 9 10">
        <text>4-CDP-2-C-methyl-D-erythritol 2-phosphate = 2-C-methyl-D-erythritol 2,4-cyclic diphosphate + CMP</text>
        <dbReference type="Rhea" id="RHEA:23864"/>
        <dbReference type="ChEBI" id="CHEBI:57919"/>
        <dbReference type="ChEBI" id="CHEBI:58483"/>
        <dbReference type="ChEBI" id="CHEBI:60377"/>
        <dbReference type="EC" id="4.6.1.12"/>
    </reaction>
</comment>
<comment type="function">
    <text evidence="9">Involved in the biosynthesis of isopentenyl diphosphate (IPP) and dimethylallyl diphosphate (DMAPP), two major building blocks of isoprenoid compounds. Catalyzes the conversion of 4-diphosphocytidyl-2-C-methyl-D-erythritol 2-phosphate (CDP-ME2P) to 2-C-methyl-D-erythritol 2,4-cyclodiphosphate (ME-CPP) with a corresponding release of cytidine 5-monophosphate (CMP).</text>
</comment>
<dbReference type="Gene3D" id="3.30.1330.50">
    <property type="entry name" value="2-C-methyl-D-erythritol 2,4-cyclodiphosphate synthase"/>
    <property type="match status" value="1"/>
</dbReference>
<feature type="binding site" evidence="9">
    <location>
        <position position="42"/>
    </location>
    <ligand>
        <name>a divalent metal cation</name>
        <dbReference type="ChEBI" id="CHEBI:60240"/>
    </ligand>
</feature>
<comment type="subunit">
    <text evidence="4 9">Homotrimer.</text>
</comment>
<sequence>MRIGQGYDAHRFGGDNPLIIGGVRIPHREGLLAHSDGDVLVHALCDALLGAGGLGDIGRHYPDSSAAFAGIDSRILLRDVVEKLRAGGLRPGSVDLTIVAQTPKMAPHIGRMRELLAGDLGMAEARLNVKATTTEGMGFTGRGEGIAAHAVVLLEE</sequence>
<dbReference type="PROSITE" id="PS01350">
    <property type="entry name" value="ISPF"/>
    <property type="match status" value="1"/>
</dbReference>
<feature type="domain" description="2-C-methyl-D-erythritol 2,4-cyclodiphosphate synthase" evidence="11">
    <location>
        <begin position="1"/>
        <end position="154"/>
    </location>
</feature>
<dbReference type="GO" id="GO:0008685">
    <property type="term" value="F:2-C-methyl-D-erythritol 2,4-cyclodiphosphate synthase activity"/>
    <property type="evidence" value="ECO:0007669"/>
    <property type="project" value="UniProtKB-UniRule"/>
</dbReference>
<evidence type="ECO:0000313" key="13">
    <source>
        <dbReference type="Proteomes" id="UP000250928"/>
    </source>
</evidence>
<keyword evidence="8 9" id="KW-0456">Lyase</keyword>
<protein>
    <recommendedName>
        <fullName evidence="5 9">2-C-methyl-D-erythritol 2,4-cyclodiphosphate synthase</fullName>
        <shortName evidence="9">MECDP-synthase</shortName>
        <shortName evidence="9">MECPP-synthase</shortName>
        <shortName evidence="9">MECPS</shortName>
        <ecNumber evidence="5 9">4.6.1.12</ecNumber>
    </recommendedName>
</protein>
<dbReference type="GO" id="GO:0016114">
    <property type="term" value="P:terpenoid biosynthetic process"/>
    <property type="evidence" value="ECO:0007669"/>
    <property type="project" value="InterPro"/>
</dbReference>
<dbReference type="PANTHER" id="PTHR43181">
    <property type="entry name" value="2-C-METHYL-D-ERYTHRITOL 2,4-CYCLODIPHOSPHATE SYNTHASE, CHLOROPLASTIC"/>
    <property type="match status" value="1"/>
</dbReference>
<dbReference type="AlphaFoldDB" id="A0A6N4DQ60"/>
<dbReference type="UniPathway" id="UPA00056">
    <property type="reaction ID" value="UER00095"/>
</dbReference>
<comment type="caution">
    <text evidence="9">Lacks conserved residue(s) required for the propagation of feature annotation.</text>
</comment>